<dbReference type="WBParaSite" id="ACRNAN_Path_482.g1808.t1">
    <property type="protein sequence ID" value="ACRNAN_Path_482.g1808.t1"/>
    <property type="gene ID" value="ACRNAN_Path_482.g1808"/>
</dbReference>
<dbReference type="Proteomes" id="UP000887540">
    <property type="component" value="Unplaced"/>
</dbReference>
<proteinExistence type="predicted"/>
<accession>A0A914C7B9</accession>
<dbReference type="AlphaFoldDB" id="A0A914C7B9"/>
<reference evidence="2" key="1">
    <citation type="submission" date="2022-11" db="UniProtKB">
        <authorList>
            <consortium name="WormBaseParasite"/>
        </authorList>
    </citation>
    <scope>IDENTIFICATION</scope>
</reference>
<evidence type="ECO:0000313" key="2">
    <source>
        <dbReference type="WBParaSite" id="ACRNAN_Path_482.g1808.t1"/>
    </source>
</evidence>
<keyword evidence="1" id="KW-1185">Reference proteome</keyword>
<sequence length="83" mass="9851">MGETYLKRNSNVTIALGRFTFEELSFNSDLKFQLYSGGIREREDKEVAEEFDGLYSSYYEFVVYNKNVVEIRYLACVQELNYF</sequence>
<evidence type="ECO:0000313" key="1">
    <source>
        <dbReference type="Proteomes" id="UP000887540"/>
    </source>
</evidence>
<protein>
    <submittedName>
        <fullName evidence="2">Uncharacterized protein</fullName>
    </submittedName>
</protein>
<organism evidence="1 2">
    <name type="scientific">Acrobeloides nanus</name>
    <dbReference type="NCBI Taxonomy" id="290746"/>
    <lineage>
        <taxon>Eukaryota</taxon>
        <taxon>Metazoa</taxon>
        <taxon>Ecdysozoa</taxon>
        <taxon>Nematoda</taxon>
        <taxon>Chromadorea</taxon>
        <taxon>Rhabditida</taxon>
        <taxon>Tylenchina</taxon>
        <taxon>Cephalobomorpha</taxon>
        <taxon>Cephaloboidea</taxon>
        <taxon>Cephalobidae</taxon>
        <taxon>Acrobeloides</taxon>
    </lineage>
</organism>
<name>A0A914C7B9_9BILA</name>